<dbReference type="InterPro" id="IPR014710">
    <property type="entry name" value="RmlC-like_jellyroll"/>
</dbReference>
<evidence type="ECO:0000313" key="4">
    <source>
        <dbReference type="Proteomes" id="UP001629246"/>
    </source>
</evidence>
<dbReference type="Pfam" id="PF07883">
    <property type="entry name" value="Cupin_2"/>
    <property type="match status" value="1"/>
</dbReference>
<dbReference type="SUPFAM" id="SSF47413">
    <property type="entry name" value="lambda repressor-like DNA-binding domains"/>
    <property type="match status" value="1"/>
</dbReference>
<dbReference type="SUPFAM" id="SSF51182">
    <property type="entry name" value="RmlC-like cupins"/>
    <property type="match status" value="1"/>
</dbReference>
<dbReference type="Pfam" id="PF13560">
    <property type="entry name" value="HTH_31"/>
    <property type="match status" value="1"/>
</dbReference>
<dbReference type="RefSeq" id="WP_408159892.1">
    <property type="nucleotide sequence ID" value="NZ_JAQQFM010000009.1"/>
</dbReference>
<organism evidence="3 4">
    <name type="scientific">Herbaspirillum lusitanum</name>
    <dbReference type="NCBI Taxonomy" id="213312"/>
    <lineage>
        <taxon>Bacteria</taxon>
        <taxon>Pseudomonadati</taxon>
        <taxon>Pseudomonadota</taxon>
        <taxon>Betaproteobacteria</taxon>
        <taxon>Burkholderiales</taxon>
        <taxon>Oxalobacteraceae</taxon>
        <taxon>Herbaspirillum</taxon>
    </lineage>
</organism>
<dbReference type="InterPro" id="IPR011051">
    <property type="entry name" value="RmlC_Cupin_sf"/>
</dbReference>
<evidence type="ECO:0000259" key="2">
    <source>
        <dbReference type="PROSITE" id="PS50943"/>
    </source>
</evidence>
<sequence>MSTENNNPTDLVAASIQLGVRLRHARHLRNLTLKYCADAAGCSEGQLSKVERGVADPSLALLHRLAHLYESNVSELLGKAEVANSPVLFSGNRYVSTFGAAGGISLERLDHAAPGSLLQAHIHIIPVGAKSDGLIEHVGEEVGYILEGAVKLTIGGEQYELKEGDGFHFMSQVPHGYENIGDVVARIYWVNTPATF</sequence>
<dbReference type="Gene3D" id="2.60.120.10">
    <property type="entry name" value="Jelly Rolls"/>
    <property type="match status" value="1"/>
</dbReference>
<gene>
    <name evidence="3" type="ORF">PQR62_20540</name>
</gene>
<dbReference type="InterPro" id="IPR001387">
    <property type="entry name" value="Cro/C1-type_HTH"/>
</dbReference>
<dbReference type="InterPro" id="IPR010982">
    <property type="entry name" value="Lambda_DNA-bd_dom_sf"/>
</dbReference>
<accession>A0ABW9AFL1</accession>
<dbReference type="EMBL" id="JAQQFM010000009">
    <property type="protein sequence ID" value="MFL9926675.1"/>
    <property type="molecule type" value="Genomic_DNA"/>
</dbReference>
<proteinExistence type="predicted"/>
<evidence type="ECO:0000256" key="1">
    <source>
        <dbReference type="ARBA" id="ARBA00023125"/>
    </source>
</evidence>
<feature type="domain" description="HTH cro/C1-type" evidence="2">
    <location>
        <begin position="22"/>
        <end position="76"/>
    </location>
</feature>
<dbReference type="Proteomes" id="UP001629246">
    <property type="component" value="Unassembled WGS sequence"/>
</dbReference>
<dbReference type="SMART" id="SM00530">
    <property type="entry name" value="HTH_XRE"/>
    <property type="match status" value="1"/>
</dbReference>
<name>A0ABW9AFL1_9BURK</name>
<dbReference type="CDD" id="cd02209">
    <property type="entry name" value="cupin_XRE_C"/>
    <property type="match status" value="1"/>
</dbReference>
<dbReference type="InterPro" id="IPR013096">
    <property type="entry name" value="Cupin_2"/>
</dbReference>
<protein>
    <submittedName>
        <fullName evidence="3">Cupin domain-containing protein</fullName>
    </submittedName>
</protein>
<dbReference type="PANTHER" id="PTHR46797:SF1">
    <property type="entry name" value="METHYLPHOSPHONATE SYNTHASE"/>
    <property type="match status" value="1"/>
</dbReference>
<dbReference type="Gene3D" id="1.10.260.40">
    <property type="entry name" value="lambda repressor-like DNA-binding domains"/>
    <property type="match status" value="1"/>
</dbReference>
<comment type="caution">
    <text evidence="3">The sequence shown here is derived from an EMBL/GenBank/DDBJ whole genome shotgun (WGS) entry which is preliminary data.</text>
</comment>
<reference evidence="3 4" key="1">
    <citation type="journal article" date="2024" name="Chem. Sci.">
        <title>Discovery of megapolipeptins by genome mining of a Burkholderiales bacteria collection.</title>
        <authorList>
            <person name="Paulo B.S."/>
            <person name="Recchia M.J.J."/>
            <person name="Lee S."/>
            <person name="Fergusson C.H."/>
            <person name="Romanowski S.B."/>
            <person name="Hernandez A."/>
            <person name="Krull N."/>
            <person name="Liu D.Y."/>
            <person name="Cavanagh H."/>
            <person name="Bos A."/>
            <person name="Gray C.A."/>
            <person name="Murphy B.T."/>
            <person name="Linington R.G."/>
            <person name="Eustaquio A.S."/>
        </authorList>
    </citation>
    <scope>NUCLEOTIDE SEQUENCE [LARGE SCALE GENOMIC DNA]</scope>
    <source>
        <strain evidence="3 4">RL21-008-BIB-A</strain>
    </source>
</reference>
<evidence type="ECO:0000313" key="3">
    <source>
        <dbReference type="EMBL" id="MFL9926675.1"/>
    </source>
</evidence>
<dbReference type="PANTHER" id="PTHR46797">
    <property type="entry name" value="HTH-TYPE TRANSCRIPTIONAL REGULATOR"/>
    <property type="match status" value="1"/>
</dbReference>
<dbReference type="InterPro" id="IPR050807">
    <property type="entry name" value="TransReg_Diox_bact_type"/>
</dbReference>
<dbReference type="CDD" id="cd00093">
    <property type="entry name" value="HTH_XRE"/>
    <property type="match status" value="1"/>
</dbReference>
<keyword evidence="4" id="KW-1185">Reference proteome</keyword>
<dbReference type="PROSITE" id="PS50943">
    <property type="entry name" value="HTH_CROC1"/>
    <property type="match status" value="1"/>
</dbReference>
<keyword evidence="1" id="KW-0238">DNA-binding</keyword>